<organism evidence="1 2">
    <name type="scientific">Kingdonia uniflora</name>
    <dbReference type="NCBI Taxonomy" id="39325"/>
    <lineage>
        <taxon>Eukaryota</taxon>
        <taxon>Viridiplantae</taxon>
        <taxon>Streptophyta</taxon>
        <taxon>Embryophyta</taxon>
        <taxon>Tracheophyta</taxon>
        <taxon>Spermatophyta</taxon>
        <taxon>Magnoliopsida</taxon>
        <taxon>Ranunculales</taxon>
        <taxon>Circaeasteraceae</taxon>
        <taxon>Kingdonia</taxon>
    </lineage>
</organism>
<dbReference type="OrthoDB" id="442947at2759"/>
<gene>
    <name evidence="1" type="ORF">GIB67_028584</name>
</gene>
<proteinExistence type="predicted"/>
<dbReference type="AlphaFoldDB" id="A0A7J7KZG5"/>
<accession>A0A7J7KZG5</accession>
<sequence length="227" mass="25550">MLQDKRNPSQSSSPSLSNYRLTKTFAYLKVQTPLVTETHLKVQVFKVQASLSSYRDLALLSNRDPSQFSGSKLGGKLVLDIYENLEFTYAVVDEVPFYATSDEMIIEIQGDGQKVLKALEAVIGHLRKFLVDHNIVALFEKRKVELKVFVHCCDGCKRKVKKLLQGIEDLVPGLDDNAFKLVRDNTILRCEDALLNISVNIATCYPMEIEEATLEIVNEESANGSRH</sequence>
<keyword evidence="2" id="KW-1185">Reference proteome</keyword>
<comment type="caution">
    <text evidence="1">The sequence shown here is derived from an EMBL/GenBank/DDBJ whole genome shotgun (WGS) entry which is preliminary data.</text>
</comment>
<name>A0A7J7KZG5_9MAGN</name>
<dbReference type="Proteomes" id="UP000541444">
    <property type="component" value="Unassembled WGS sequence"/>
</dbReference>
<reference evidence="1 2" key="1">
    <citation type="journal article" date="2020" name="IScience">
        <title>Genome Sequencing of the Endangered Kingdonia uniflora (Circaeasteraceae, Ranunculales) Reveals Potential Mechanisms of Evolutionary Specialization.</title>
        <authorList>
            <person name="Sun Y."/>
            <person name="Deng T."/>
            <person name="Zhang A."/>
            <person name="Moore M.J."/>
            <person name="Landis J.B."/>
            <person name="Lin N."/>
            <person name="Zhang H."/>
            <person name="Zhang X."/>
            <person name="Huang J."/>
            <person name="Zhang X."/>
            <person name="Sun H."/>
            <person name="Wang H."/>
        </authorList>
    </citation>
    <scope>NUCLEOTIDE SEQUENCE [LARGE SCALE GENOMIC DNA]</scope>
    <source>
        <strain evidence="1">TB1705</strain>
        <tissue evidence="1">Leaf</tissue>
    </source>
</reference>
<evidence type="ECO:0000313" key="1">
    <source>
        <dbReference type="EMBL" id="KAF6135728.1"/>
    </source>
</evidence>
<evidence type="ECO:0000313" key="2">
    <source>
        <dbReference type="Proteomes" id="UP000541444"/>
    </source>
</evidence>
<protein>
    <recommendedName>
        <fullName evidence="3">HMA domain-containing protein</fullName>
    </recommendedName>
</protein>
<evidence type="ECO:0008006" key="3">
    <source>
        <dbReference type="Google" id="ProtNLM"/>
    </source>
</evidence>
<dbReference type="EMBL" id="JACGCM010002779">
    <property type="protein sequence ID" value="KAF6135728.1"/>
    <property type="molecule type" value="Genomic_DNA"/>
</dbReference>